<evidence type="ECO:0000256" key="7">
    <source>
        <dbReference type="ARBA" id="ARBA00025287"/>
    </source>
</evidence>
<reference evidence="11" key="2">
    <citation type="submission" date="2015-01" db="EMBL/GenBank/DDBJ databases">
        <title>Evolutionary Origins and Diversification of the Mycorrhizal Mutualists.</title>
        <authorList>
            <consortium name="DOE Joint Genome Institute"/>
            <consortium name="Mycorrhizal Genomics Consortium"/>
            <person name="Kohler A."/>
            <person name="Kuo A."/>
            <person name="Nagy L.G."/>
            <person name="Floudas D."/>
            <person name="Copeland A."/>
            <person name="Barry K.W."/>
            <person name="Cichocki N."/>
            <person name="Veneault-Fourrey C."/>
            <person name="LaButti K."/>
            <person name="Lindquist E.A."/>
            <person name="Lipzen A."/>
            <person name="Lundell T."/>
            <person name="Morin E."/>
            <person name="Murat C."/>
            <person name="Riley R."/>
            <person name="Ohm R."/>
            <person name="Sun H."/>
            <person name="Tunlid A."/>
            <person name="Henrissat B."/>
            <person name="Grigoriev I.V."/>
            <person name="Hibbett D.S."/>
            <person name="Martin F."/>
        </authorList>
    </citation>
    <scope>NUCLEOTIDE SEQUENCE [LARGE SCALE GENOMIC DNA]</scope>
    <source>
        <strain evidence="11">Marx 270</strain>
    </source>
</reference>
<evidence type="ECO:0000256" key="5">
    <source>
        <dbReference type="ARBA" id="ARBA00023110"/>
    </source>
</evidence>
<keyword evidence="6 8" id="KW-0413">Isomerase</keyword>
<evidence type="ECO:0000256" key="9">
    <source>
        <dbReference type="SAM" id="MobiDB-lite"/>
    </source>
</evidence>
<dbReference type="InterPro" id="IPR004327">
    <property type="entry name" value="Phstyr_phstse_ac"/>
</dbReference>
<comment type="subcellular location">
    <subcellularLocation>
        <location evidence="2 8">Cytoplasm</location>
    </subcellularLocation>
</comment>
<dbReference type="PANTHER" id="PTHR10012:SF5">
    <property type="entry name" value="SERINE_THREONINE-PROTEIN PHOSPHATASE 2A ACTIVATOR 2"/>
    <property type="match status" value="1"/>
</dbReference>
<dbReference type="OrthoDB" id="16120at2759"/>
<comment type="similarity">
    <text evidence="3 8">Belongs to the PTPA-type PPIase family.</text>
</comment>
<proteinExistence type="inferred from homology"/>
<accession>A0A0C3KM20</accession>
<evidence type="ECO:0000256" key="8">
    <source>
        <dbReference type="RuleBase" id="RU361210"/>
    </source>
</evidence>
<dbReference type="FunCoup" id="A0A0C3KM20">
    <property type="interactions" value="59"/>
</dbReference>
<evidence type="ECO:0000313" key="10">
    <source>
        <dbReference type="EMBL" id="KIO10657.1"/>
    </source>
</evidence>
<evidence type="ECO:0000256" key="3">
    <source>
        <dbReference type="ARBA" id="ARBA00011019"/>
    </source>
</evidence>
<comment type="catalytic activity">
    <reaction evidence="1 8">
        <text>[protein]-peptidylproline (omega=180) = [protein]-peptidylproline (omega=0)</text>
        <dbReference type="Rhea" id="RHEA:16237"/>
        <dbReference type="Rhea" id="RHEA-COMP:10747"/>
        <dbReference type="Rhea" id="RHEA-COMP:10748"/>
        <dbReference type="ChEBI" id="CHEBI:83833"/>
        <dbReference type="ChEBI" id="CHEBI:83834"/>
        <dbReference type="EC" id="5.2.1.8"/>
    </reaction>
</comment>
<name>A0A0C3KM20_PISTI</name>
<dbReference type="InParanoid" id="A0A0C3KM20"/>
<dbReference type="EMBL" id="KN831951">
    <property type="protein sequence ID" value="KIO10657.1"/>
    <property type="molecule type" value="Genomic_DNA"/>
</dbReference>
<dbReference type="STRING" id="870435.A0A0C3KM20"/>
<dbReference type="PANTHER" id="PTHR10012">
    <property type="entry name" value="SERINE/THREONINE-PROTEIN PHOSPHATASE 2A REGULATORY SUBUNIT B"/>
    <property type="match status" value="1"/>
</dbReference>
<organism evidence="10 11">
    <name type="scientific">Pisolithus tinctorius Marx 270</name>
    <dbReference type="NCBI Taxonomy" id="870435"/>
    <lineage>
        <taxon>Eukaryota</taxon>
        <taxon>Fungi</taxon>
        <taxon>Dikarya</taxon>
        <taxon>Basidiomycota</taxon>
        <taxon>Agaricomycotina</taxon>
        <taxon>Agaricomycetes</taxon>
        <taxon>Agaricomycetidae</taxon>
        <taxon>Boletales</taxon>
        <taxon>Sclerodermatineae</taxon>
        <taxon>Pisolithaceae</taxon>
        <taxon>Pisolithus</taxon>
    </lineage>
</organism>
<dbReference type="GO" id="GO:0008160">
    <property type="term" value="F:protein tyrosine phosphatase activator activity"/>
    <property type="evidence" value="ECO:0007669"/>
    <property type="project" value="TreeGrafter"/>
</dbReference>
<gene>
    <name evidence="10" type="ORF">M404DRAFT_129018</name>
</gene>
<evidence type="ECO:0000256" key="6">
    <source>
        <dbReference type="ARBA" id="ARBA00023235"/>
    </source>
</evidence>
<dbReference type="SUPFAM" id="SSF140984">
    <property type="entry name" value="PTPA-like"/>
    <property type="match status" value="1"/>
</dbReference>
<dbReference type="Gene3D" id="1.20.120.1150">
    <property type="match status" value="1"/>
</dbReference>
<evidence type="ECO:0000256" key="4">
    <source>
        <dbReference type="ARBA" id="ARBA00022490"/>
    </source>
</evidence>
<dbReference type="GO" id="GO:0005737">
    <property type="term" value="C:cytoplasm"/>
    <property type="evidence" value="ECO:0007669"/>
    <property type="project" value="UniProtKB-SubCell"/>
</dbReference>
<dbReference type="AlphaFoldDB" id="A0A0C3KM20"/>
<dbReference type="GO" id="GO:0003755">
    <property type="term" value="F:peptidyl-prolyl cis-trans isomerase activity"/>
    <property type="evidence" value="ECO:0007669"/>
    <property type="project" value="UniProtKB-KW"/>
</dbReference>
<comment type="function">
    <text evidence="7">PPIases accelerate the folding of proteins. It catalyzes the cis-trans isomerization of proline imidic peptide bonds in oligopeptides. Acts as a regulatory subunit for PP2A-like phosphatases modulating their activity or substrate specificity, probably by inducing a conformational change in the catalytic subunit, a direct target of the PPIase. Can reactivate inactive phosphatase PP2A-phosphatase methylesterase complexes (PP2Ai) in presence of ATP and Mg(2+) by dissociating the inactive form from the complex.</text>
</comment>
<dbReference type="Proteomes" id="UP000054217">
    <property type="component" value="Unassembled WGS sequence"/>
</dbReference>
<dbReference type="InterPro" id="IPR037218">
    <property type="entry name" value="PTPA_sf"/>
</dbReference>
<dbReference type="GO" id="GO:0007052">
    <property type="term" value="P:mitotic spindle organization"/>
    <property type="evidence" value="ECO:0007669"/>
    <property type="project" value="TreeGrafter"/>
</dbReference>
<keyword evidence="4 8" id="KW-0963">Cytoplasm</keyword>
<keyword evidence="5 8" id="KW-0697">Rotamase</keyword>
<dbReference type="GO" id="GO:0000159">
    <property type="term" value="C:protein phosphatase type 2A complex"/>
    <property type="evidence" value="ECO:0007669"/>
    <property type="project" value="TreeGrafter"/>
</dbReference>
<evidence type="ECO:0000256" key="2">
    <source>
        <dbReference type="ARBA" id="ARBA00004496"/>
    </source>
</evidence>
<evidence type="ECO:0000313" key="11">
    <source>
        <dbReference type="Proteomes" id="UP000054217"/>
    </source>
</evidence>
<dbReference type="HOGENOM" id="CLU_030733_0_0_1"/>
<sequence>MTIQLPTKRILSSLQLTAFQSSNIHNTTASYIEELDNSVIGVELVDELSILLMHFCVLDEIEDVVKSALPVDNKASRFVHLMFRTFYDKAEDAGSNAGVDRYAIRLRTLEITSAYWHNAWGNRERIDYGSEMELNYVGCECERLTVQVDSYPFPVCLERVDVVSETITLRWRRTYIQGMRVLWSTCWLEPGGSHGVWSLDDYPILQFLFGSAQLGGMTVCVTVWTFRVTPQKAIHGNDVVDEVANGHMCFAYIKFISSVCGYTCVSTTCMVLTGVTDKTASLRLHLPMLDDIPAVKTWEQVNARVIKVYKAKALGKLPDIQHLRFGSILLYEGPPPPSETGDKNTHHRHVHEGRGDCCWIPILSASAAGRESEPGKMIKGPGIRAVPSE</sequence>
<keyword evidence="11" id="KW-1185">Reference proteome</keyword>
<evidence type="ECO:0000256" key="1">
    <source>
        <dbReference type="ARBA" id="ARBA00000971"/>
    </source>
</evidence>
<dbReference type="EC" id="5.2.1.8" evidence="8"/>
<reference evidence="10 11" key="1">
    <citation type="submission" date="2014-04" db="EMBL/GenBank/DDBJ databases">
        <authorList>
            <consortium name="DOE Joint Genome Institute"/>
            <person name="Kuo A."/>
            <person name="Kohler A."/>
            <person name="Costa M.D."/>
            <person name="Nagy L.G."/>
            <person name="Floudas D."/>
            <person name="Copeland A."/>
            <person name="Barry K.W."/>
            <person name="Cichocki N."/>
            <person name="Veneault-Fourrey C."/>
            <person name="LaButti K."/>
            <person name="Lindquist E.A."/>
            <person name="Lipzen A."/>
            <person name="Lundell T."/>
            <person name="Morin E."/>
            <person name="Murat C."/>
            <person name="Sun H."/>
            <person name="Tunlid A."/>
            <person name="Henrissat B."/>
            <person name="Grigoriev I.V."/>
            <person name="Hibbett D.S."/>
            <person name="Martin F."/>
            <person name="Nordberg H.P."/>
            <person name="Cantor M.N."/>
            <person name="Hua S.X."/>
        </authorList>
    </citation>
    <scope>NUCLEOTIDE SEQUENCE [LARGE SCALE GENOMIC DNA]</scope>
    <source>
        <strain evidence="10 11">Marx 270</strain>
    </source>
</reference>
<dbReference type="GO" id="GO:0005634">
    <property type="term" value="C:nucleus"/>
    <property type="evidence" value="ECO:0007669"/>
    <property type="project" value="TreeGrafter"/>
</dbReference>
<dbReference type="InterPro" id="IPR043170">
    <property type="entry name" value="PTPA_C_lid"/>
</dbReference>
<protein>
    <recommendedName>
        <fullName evidence="8">Serine/threonine-protein phosphatase 2A activator</fullName>
        <ecNumber evidence="8">5.2.1.8</ecNumber>
    </recommendedName>
    <alternativeName>
        <fullName evidence="8">Phosphotyrosyl phosphatase activator</fullName>
    </alternativeName>
</protein>
<dbReference type="Pfam" id="PF03095">
    <property type="entry name" value="PTPA"/>
    <property type="match status" value="1"/>
</dbReference>
<feature type="region of interest" description="Disordered" evidence="9">
    <location>
        <begin position="370"/>
        <end position="389"/>
    </location>
</feature>